<name>A0A8H2LD11_9FLAO</name>
<protein>
    <submittedName>
        <fullName evidence="2">Uncharacterized protein</fullName>
    </submittedName>
</protein>
<sequence>MIKKIASLASKILTDNKSSATAKKLAGSELSQTKSKNQTSAKMEEFTSSVLQSKKYNSETKSLAGSVLSQSNKKR</sequence>
<gene>
    <name evidence="2" type="ORF">ES676_07455</name>
</gene>
<dbReference type="Proteomes" id="UP000323324">
    <property type="component" value="Unassembled WGS sequence"/>
</dbReference>
<organism evidence="2 3">
    <name type="scientific">Bizionia saleffrena</name>
    <dbReference type="NCBI Taxonomy" id="291189"/>
    <lineage>
        <taxon>Bacteria</taxon>
        <taxon>Pseudomonadati</taxon>
        <taxon>Bacteroidota</taxon>
        <taxon>Flavobacteriia</taxon>
        <taxon>Flavobacteriales</taxon>
        <taxon>Flavobacteriaceae</taxon>
        <taxon>Bizionia</taxon>
    </lineage>
</organism>
<feature type="compositionally biased region" description="Polar residues" evidence="1">
    <location>
        <begin position="29"/>
        <end position="46"/>
    </location>
</feature>
<keyword evidence="3" id="KW-1185">Reference proteome</keyword>
<evidence type="ECO:0000313" key="2">
    <source>
        <dbReference type="EMBL" id="TYB74559.1"/>
    </source>
</evidence>
<evidence type="ECO:0000256" key="1">
    <source>
        <dbReference type="SAM" id="MobiDB-lite"/>
    </source>
</evidence>
<accession>A0A8H2LD11</accession>
<evidence type="ECO:0000313" key="3">
    <source>
        <dbReference type="Proteomes" id="UP000323324"/>
    </source>
</evidence>
<dbReference type="EMBL" id="VSKM01000006">
    <property type="protein sequence ID" value="TYB74559.1"/>
    <property type="molecule type" value="Genomic_DNA"/>
</dbReference>
<proteinExistence type="predicted"/>
<comment type="caution">
    <text evidence="2">The sequence shown here is derived from an EMBL/GenBank/DDBJ whole genome shotgun (WGS) entry which is preliminary data.</text>
</comment>
<reference evidence="2 3" key="1">
    <citation type="submission" date="2019-08" db="EMBL/GenBank/DDBJ databases">
        <title>Genomes of Antarctic Bizionia species.</title>
        <authorList>
            <person name="Bowman J.P."/>
        </authorList>
    </citation>
    <scope>NUCLEOTIDE SEQUENCE [LARGE SCALE GENOMIC DNA]</scope>
    <source>
        <strain evidence="2 3">HFD</strain>
    </source>
</reference>
<feature type="region of interest" description="Disordered" evidence="1">
    <location>
        <begin position="18"/>
        <end position="46"/>
    </location>
</feature>
<dbReference type="AlphaFoldDB" id="A0A8H2LD11"/>